<comment type="caution">
    <text evidence="2">The sequence shown here is derived from an EMBL/GenBank/DDBJ whole genome shotgun (WGS) entry which is preliminary data.</text>
</comment>
<sequence length="240" mass="25172">MATSNRIAEIAAAVGEPARAAMLAALMDGRALTATELAGVATITAQTASGHLARLGSVGLITVEKQGRHRYHSLASAEVARMIESVMQIAGGVSLSRSPPRVGPRDTDLRHARTCYDHLAGALGVSITDALRASGAVEIQGDAALLSASGLERMQALGILHHGGEPRSIRPVCRPCLDWSERRMHLAGALGAAICSHALAQAWVRRRPGTRALEITPAGRIGFRRAFGVEEVAATVAFRP</sequence>
<evidence type="ECO:0000259" key="1">
    <source>
        <dbReference type="PROSITE" id="PS50987"/>
    </source>
</evidence>
<protein>
    <submittedName>
        <fullName evidence="2">Transcriptional regulator</fullName>
    </submittedName>
</protein>
<proteinExistence type="predicted"/>
<dbReference type="SUPFAM" id="SSF46785">
    <property type="entry name" value="Winged helix' DNA-binding domain"/>
    <property type="match status" value="1"/>
</dbReference>
<dbReference type="PROSITE" id="PS50987">
    <property type="entry name" value="HTH_ARSR_2"/>
    <property type="match status" value="1"/>
</dbReference>
<name>A0AA37U497_9RHOB</name>
<dbReference type="Pfam" id="PF12840">
    <property type="entry name" value="HTH_20"/>
    <property type="match status" value="1"/>
</dbReference>
<dbReference type="GO" id="GO:0032791">
    <property type="term" value="F:lead ion binding"/>
    <property type="evidence" value="ECO:0007669"/>
    <property type="project" value="TreeGrafter"/>
</dbReference>
<dbReference type="GO" id="GO:0097063">
    <property type="term" value="F:cadmium ion sensor activity"/>
    <property type="evidence" value="ECO:0007669"/>
    <property type="project" value="TreeGrafter"/>
</dbReference>
<dbReference type="GO" id="GO:0003677">
    <property type="term" value="F:DNA binding"/>
    <property type="evidence" value="ECO:0007669"/>
    <property type="project" value="TreeGrafter"/>
</dbReference>
<dbReference type="InterPro" id="IPR036390">
    <property type="entry name" value="WH_DNA-bd_sf"/>
</dbReference>
<dbReference type="CDD" id="cd00090">
    <property type="entry name" value="HTH_ARSR"/>
    <property type="match status" value="1"/>
</dbReference>
<dbReference type="GO" id="GO:0010288">
    <property type="term" value="P:response to lead ion"/>
    <property type="evidence" value="ECO:0007669"/>
    <property type="project" value="TreeGrafter"/>
</dbReference>
<dbReference type="EMBL" id="BSPP01000008">
    <property type="protein sequence ID" value="GLS87429.1"/>
    <property type="molecule type" value="Genomic_DNA"/>
</dbReference>
<dbReference type="GO" id="GO:0003700">
    <property type="term" value="F:DNA-binding transcription factor activity"/>
    <property type="evidence" value="ECO:0007669"/>
    <property type="project" value="InterPro"/>
</dbReference>
<dbReference type="Proteomes" id="UP001157355">
    <property type="component" value="Unassembled WGS sequence"/>
</dbReference>
<dbReference type="InterPro" id="IPR052543">
    <property type="entry name" value="HTH_Metal-responsive_Reg"/>
</dbReference>
<reference evidence="2 3" key="1">
    <citation type="journal article" date="2014" name="Int. J. Syst. Evol. Microbiol.">
        <title>Complete genome sequence of Corynebacterium casei LMG S-19264T (=DSM 44701T), isolated from a smear-ripened cheese.</title>
        <authorList>
            <consortium name="US DOE Joint Genome Institute (JGI-PGF)"/>
            <person name="Walter F."/>
            <person name="Albersmeier A."/>
            <person name="Kalinowski J."/>
            <person name="Ruckert C."/>
        </authorList>
    </citation>
    <scope>NUCLEOTIDE SEQUENCE [LARGE SCALE GENOMIC DNA]</scope>
    <source>
        <strain evidence="2 3">NBRC 111766</strain>
    </source>
</reference>
<dbReference type="PANTHER" id="PTHR39168">
    <property type="entry name" value="TRANSCRIPTIONAL REGULATOR-RELATED"/>
    <property type="match status" value="1"/>
</dbReference>
<gene>
    <name evidence="2" type="ORF">GCM10010873_24030</name>
</gene>
<organism evidence="2 3">
    <name type="scientific">Cypionkella aquatica</name>
    <dbReference type="NCBI Taxonomy" id="1756042"/>
    <lineage>
        <taxon>Bacteria</taxon>
        <taxon>Pseudomonadati</taxon>
        <taxon>Pseudomonadota</taxon>
        <taxon>Alphaproteobacteria</taxon>
        <taxon>Rhodobacterales</taxon>
        <taxon>Paracoccaceae</taxon>
        <taxon>Cypionkella</taxon>
    </lineage>
</organism>
<evidence type="ECO:0000313" key="2">
    <source>
        <dbReference type="EMBL" id="GLS87429.1"/>
    </source>
</evidence>
<accession>A0AA37U497</accession>
<dbReference type="InterPro" id="IPR011991">
    <property type="entry name" value="ArsR-like_HTH"/>
</dbReference>
<dbReference type="RefSeq" id="WP_284325616.1">
    <property type="nucleotide sequence ID" value="NZ_BSPP01000008.1"/>
</dbReference>
<dbReference type="AlphaFoldDB" id="A0AA37U497"/>
<dbReference type="InterPro" id="IPR001845">
    <property type="entry name" value="HTH_ArsR_DNA-bd_dom"/>
</dbReference>
<dbReference type="Gene3D" id="1.10.10.10">
    <property type="entry name" value="Winged helix-like DNA-binding domain superfamily/Winged helix DNA-binding domain"/>
    <property type="match status" value="1"/>
</dbReference>
<dbReference type="PANTHER" id="PTHR39168:SF1">
    <property type="entry name" value="TRANSCRIPTIONAL REGULATORY PROTEIN"/>
    <property type="match status" value="1"/>
</dbReference>
<feature type="domain" description="HTH arsR-type" evidence="1">
    <location>
        <begin position="1"/>
        <end position="94"/>
    </location>
</feature>
<dbReference type="InterPro" id="IPR036388">
    <property type="entry name" value="WH-like_DNA-bd_sf"/>
</dbReference>
<dbReference type="GO" id="GO:0046686">
    <property type="term" value="P:response to cadmium ion"/>
    <property type="evidence" value="ECO:0007669"/>
    <property type="project" value="TreeGrafter"/>
</dbReference>
<dbReference type="SMART" id="SM00418">
    <property type="entry name" value="HTH_ARSR"/>
    <property type="match status" value="1"/>
</dbReference>
<keyword evidence="3" id="KW-1185">Reference proteome</keyword>
<evidence type="ECO:0000313" key="3">
    <source>
        <dbReference type="Proteomes" id="UP001157355"/>
    </source>
</evidence>